<proteinExistence type="predicted"/>
<reference evidence="4 5" key="1">
    <citation type="submission" date="2018-07" db="EMBL/GenBank/DDBJ databases">
        <title>Genome sequencing of oomycete isolates from Chile give support for New Zealand origin for Phytophthora kernoviae and make available the first Nothophytophthora sp. genome.</title>
        <authorList>
            <person name="Studholme D.J."/>
            <person name="Sanfuentes E."/>
            <person name="Panda P."/>
            <person name="Hill R."/>
            <person name="Sambles C."/>
            <person name="Grant M."/>
            <person name="Williams N.M."/>
            <person name="Mcdougal R.L."/>
        </authorList>
    </citation>
    <scope>NUCLEOTIDE SEQUENCE [LARGE SCALE GENOMIC DNA]</scope>
    <source>
        <strain evidence="3">Chile6</strain>
        <strain evidence="2">Chile7</strain>
    </source>
</reference>
<feature type="compositionally biased region" description="Polar residues" evidence="1">
    <location>
        <begin position="70"/>
        <end position="88"/>
    </location>
</feature>
<organism evidence="3 4">
    <name type="scientific">Phytophthora kernoviae</name>
    <dbReference type="NCBI Taxonomy" id="325452"/>
    <lineage>
        <taxon>Eukaryota</taxon>
        <taxon>Sar</taxon>
        <taxon>Stramenopiles</taxon>
        <taxon>Oomycota</taxon>
        <taxon>Peronosporomycetes</taxon>
        <taxon>Peronosporales</taxon>
        <taxon>Peronosporaceae</taxon>
        <taxon>Phytophthora</taxon>
    </lineage>
</organism>
<dbReference type="Proteomes" id="UP000277300">
    <property type="component" value="Unassembled WGS sequence"/>
</dbReference>
<dbReference type="AlphaFoldDB" id="A0A3F2S018"/>
<dbReference type="EMBL" id="MBDO02000032">
    <property type="protein sequence ID" value="RLN66712.1"/>
    <property type="molecule type" value="Genomic_DNA"/>
</dbReference>
<feature type="region of interest" description="Disordered" evidence="1">
    <location>
        <begin position="140"/>
        <end position="200"/>
    </location>
</feature>
<feature type="region of interest" description="Disordered" evidence="1">
    <location>
        <begin position="217"/>
        <end position="253"/>
    </location>
</feature>
<gene>
    <name evidence="2" type="ORF">BBJ29_001431</name>
    <name evidence="3" type="ORF">BBP00_00002026</name>
</gene>
<feature type="compositionally biased region" description="Low complexity" evidence="1">
    <location>
        <begin position="55"/>
        <end position="68"/>
    </location>
</feature>
<protein>
    <submittedName>
        <fullName evidence="3">Uncharacterized protein</fullName>
    </submittedName>
</protein>
<evidence type="ECO:0000256" key="1">
    <source>
        <dbReference type="SAM" id="MobiDB-lite"/>
    </source>
</evidence>
<dbReference type="Proteomes" id="UP000284657">
    <property type="component" value="Unassembled WGS sequence"/>
</dbReference>
<dbReference type="OrthoDB" id="167559at2759"/>
<feature type="compositionally biased region" description="Basic and acidic residues" evidence="1">
    <location>
        <begin position="1"/>
        <end position="12"/>
    </location>
</feature>
<accession>A0A3F2S018</accession>
<feature type="compositionally biased region" description="Polar residues" evidence="1">
    <location>
        <begin position="233"/>
        <end position="243"/>
    </location>
</feature>
<feature type="region of interest" description="Disordered" evidence="1">
    <location>
        <begin position="1"/>
        <end position="126"/>
    </location>
</feature>
<sequence length="281" mass="30030">MPAPENVEHLHPQDAGSGSGSTSSKQFRENQRRKNSDPMAKTKRRMFSAPMLRRSATASGVAAANAASKIRSNLTTKLPTALKRNSGNAAAADASKPKDKTTADRAPTVPSLSEANSLESKTTNTKKFGMSSLMGIKTRTASKDKTHAKSMSAPVFTGTDCPLDSPEPQKMSEHTSENSDADTSDEASPPAQKANNATSRFVQRMPAMLKRVVSNGHTSNINSSAPIFKKSSPDTSANSTARGGSTDEQEENTRRSLLLMIQVPLARRRSQVPLMAGSEAW</sequence>
<feature type="compositionally biased region" description="Basic and acidic residues" evidence="1">
    <location>
        <begin position="26"/>
        <end position="36"/>
    </location>
</feature>
<evidence type="ECO:0000313" key="4">
    <source>
        <dbReference type="Proteomes" id="UP000277300"/>
    </source>
</evidence>
<dbReference type="EMBL" id="MBAD02000991">
    <property type="protein sequence ID" value="RLN60187.1"/>
    <property type="molecule type" value="Genomic_DNA"/>
</dbReference>
<evidence type="ECO:0000313" key="5">
    <source>
        <dbReference type="Proteomes" id="UP000284657"/>
    </source>
</evidence>
<evidence type="ECO:0000313" key="2">
    <source>
        <dbReference type="EMBL" id="RLN60187.1"/>
    </source>
</evidence>
<feature type="compositionally biased region" description="Polar residues" evidence="1">
    <location>
        <begin position="110"/>
        <end position="126"/>
    </location>
</feature>
<comment type="caution">
    <text evidence="3">The sequence shown here is derived from an EMBL/GenBank/DDBJ whole genome shotgun (WGS) entry which is preliminary data.</text>
</comment>
<evidence type="ECO:0000313" key="3">
    <source>
        <dbReference type="EMBL" id="RLN66712.1"/>
    </source>
</evidence>
<name>A0A3F2S018_9STRA</name>